<evidence type="ECO:0000256" key="11">
    <source>
        <dbReference type="PROSITE-ProRule" id="PRU10086"/>
    </source>
</evidence>
<dbReference type="GO" id="GO:0051117">
    <property type="term" value="F:ATPase binding"/>
    <property type="evidence" value="ECO:0007669"/>
    <property type="project" value="TreeGrafter"/>
</dbReference>
<dbReference type="PANTHER" id="PTHR10381:SF15">
    <property type="entry name" value="CHLOROPLASTIC ATP-DEPENDENT CLP PROTEASE PROTEOLYTIC SUBUNIT 1"/>
    <property type="match status" value="1"/>
</dbReference>
<keyword evidence="4 9" id="KW-0645">Protease</keyword>
<keyword evidence="9" id="KW-0963">Cytoplasm</keyword>
<dbReference type="GO" id="GO:0009368">
    <property type="term" value="C:endopeptidase Clp complex"/>
    <property type="evidence" value="ECO:0007669"/>
    <property type="project" value="TreeGrafter"/>
</dbReference>
<comment type="subcellular location">
    <subcellularLocation>
        <location evidence="9">Cytoplasm</location>
    </subcellularLocation>
    <subcellularLocation>
        <location evidence="1">Plastid</location>
    </subcellularLocation>
</comment>
<dbReference type="EMBL" id="MZ923749">
    <property type="protein sequence ID" value="UCS40684.1"/>
    <property type="molecule type" value="Genomic_DNA"/>
</dbReference>
<evidence type="ECO:0000256" key="10">
    <source>
        <dbReference type="PROSITE-ProRule" id="PRU10085"/>
    </source>
</evidence>
<keyword evidence="3 14" id="KW-0934">Plastid</keyword>
<evidence type="ECO:0000256" key="6">
    <source>
        <dbReference type="ARBA" id="ARBA00022825"/>
    </source>
</evidence>
<dbReference type="GO" id="GO:0004176">
    <property type="term" value="F:ATP-dependent peptidase activity"/>
    <property type="evidence" value="ECO:0007669"/>
    <property type="project" value="InterPro"/>
</dbReference>
<dbReference type="CDD" id="cd07017">
    <property type="entry name" value="S14_ClpP_2"/>
    <property type="match status" value="1"/>
</dbReference>
<evidence type="ECO:0000256" key="8">
    <source>
        <dbReference type="ARBA" id="ARBA00055217"/>
    </source>
</evidence>
<evidence type="ECO:0000256" key="9">
    <source>
        <dbReference type="HAMAP-Rule" id="MF_00444"/>
    </source>
</evidence>
<dbReference type="InterPro" id="IPR023562">
    <property type="entry name" value="ClpP/TepA"/>
</dbReference>
<evidence type="ECO:0000256" key="1">
    <source>
        <dbReference type="ARBA" id="ARBA00004474"/>
    </source>
</evidence>
<geneLocation type="plastid" evidence="14"/>
<keyword evidence="6 9" id="KW-0720">Serine protease</keyword>
<dbReference type="InterPro" id="IPR033135">
    <property type="entry name" value="ClpP_His_AS"/>
</dbReference>
<comment type="subunit">
    <text evidence="9">Component of the chloroplastic Clp protease core complex.</text>
</comment>
<dbReference type="SUPFAM" id="SSF52096">
    <property type="entry name" value="ClpP/crotonase"/>
    <property type="match status" value="1"/>
</dbReference>
<dbReference type="FunFam" id="3.90.226.10:FF:000006">
    <property type="entry name" value="ATP-dependent Clp protease proteolytic subunit"/>
    <property type="match status" value="1"/>
</dbReference>
<dbReference type="GO" id="GO:0006515">
    <property type="term" value="P:protein quality control for misfolded or incompletely synthesized proteins"/>
    <property type="evidence" value="ECO:0007669"/>
    <property type="project" value="TreeGrafter"/>
</dbReference>
<evidence type="ECO:0000256" key="3">
    <source>
        <dbReference type="ARBA" id="ARBA00022640"/>
    </source>
</evidence>
<dbReference type="PANTHER" id="PTHR10381">
    <property type="entry name" value="ATP-DEPENDENT CLP PROTEASE PROTEOLYTIC SUBUNIT"/>
    <property type="match status" value="1"/>
</dbReference>
<comment type="similarity">
    <text evidence="2 9 13">Belongs to the peptidase S14 family.</text>
</comment>
<dbReference type="AlphaFoldDB" id="A0A8K1JD08"/>
<evidence type="ECO:0000256" key="5">
    <source>
        <dbReference type="ARBA" id="ARBA00022801"/>
    </source>
</evidence>
<dbReference type="HAMAP" id="MF_00444">
    <property type="entry name" value="ClpP"/>
    <property type="match status" value="1"/>
</dbReference>
<evidence type="ECO:0000256" key="12">
    <source>
        <dbReference type="RuleBase" id="RU000549"/>
    </source>
</evidence>
<protein>
    <recommendedName>
        <fullName evidence="9 13">ATP-dependent Clp protease proteolytic subunit</fullName>
        <ecNumber evidence="9 12">3.4.21.92</ecNumber>
    </recommendedName>
    <alternativeName>
        <fullName evidence="9">Endopeptidase Clp</fullName>
    </alternativeName>
</protein>
<evidence type="ECO:0000256" key="13">
    <source>
        <dbReference type="RuleBase" id="RU003567"/>
    </source>
</evidence>
<dbReference type="GO" id="GO:0009532">
    <property type="term" value="C:plastid stroma"/>
    <property type="evidence" value="ECO:0007669"/>
    <property type="project" value="UniProtKB-ARBA"/>
</dbReference>
<dbReference type="PRINTS" id="PR00127">
    <property type="entry name" value="CLPPROTEASEP"/>
</dbReference>
<dbReference type="InterPro" id="IPR001907">
    <property type="entry name" value="ClpP"/>
</dbReference>
<dbReference type="EC" id="3.4.21.92" evidence="9 12"/>
<keyword evidence="5 9" id="KW-0378">Hydrolase</keyword>
<comment type="catalytic activity">
    <reaction evidence="7 9 11">
        <text>Hydrolysis of proteins to small peptides in the presence of ATP and magnesium. alpha-casein is the usual test substrate. In the absence of ATP, only oligopeptides shorter than five residues are hydrolyzed (such as succinyl-Leu-Tyr-|-NHMec, and Leu-Tyr-Leu-|-Tyr-Trp, in which cleavage of the -Tyr-|-Leu- and -Tyr-|-Trp bonds also occurs).</text>
        <dbReference type="EC" id="3.4.21.92"/>
    </reaction>
</comment>
<name>A0A8K1JD08_9FABA</name>
<dbReference type="Gene3D" id="3.90.226.10">
    <property type="entry name" value="2-enoyl-CoA Hydratase, Chain A, domain 1"/>
    <property type="match status" value="1"/>
</dbReference>
<reference evidence="14" key="1">
    <citation type="journal article" date="2021" name="Genome Biol. Evol.">
        <title>Plastome structural evolution and homoplastic inversions in Neo-Astragalus (Fabaceae).</title>
        <authorList>
            <person name="Charboneau J.L.M."/>
            <person name="Cronn R.C."/>
            <person name="Liston A."/>
            <person name="Wojciechowski M.F."/>
            <person name="Sanderson M.J."/>
        </authorList>
    </citation>
    <scope>NUCLEOTIDE SEQUENCE</scope>
    <source>
        <strain evidence="14">DSA 2351</strain>
    </source>
</reference>
<sequence length="197" mass="22029">MPVGIPKVPFLIPGDDDASWVDLYNRIYQERLLFLGQELNAEAANQLVGLMVYLSLQDKEKDLYLFINCPGGDVISGMAVFDAMLLVQAEVQTIAVGLAASMASVILVAGEVTKRLAFPHARVMIHQPASSLVEGQTIDCIKEANELLKMREMITHIYAQRTGRSFWDIHEDMERDFYMSAEEAKEYGIIDMIAESI</sequence>
<dbReference type="PROSITE" id="PS00381">
    <property type="entry name" value="CLP_PROTEASE_SER"/>
    <property type="match status" value="1"/>
</dbReference>
<feature type="active site" description="Nucleophile" evidence="9">
    <location>
        <position position="101"/>
    </location>
</feature>
<gene>
    <name evidence="9 14" type="primary">clpP</name>
</gene>
<dbReference type="InterPro" id="IPR018215">
    <property type="entry name" value="ClpP_Ser_AS"/>
</dbReference>
<evidence type="ECO:0000256" key="2">
    <source>
        <dbReference type="ARBA" id="ARBA00007039"/>
    </source>
</evidence>
<dbReference type="GeneID" id="72613382"/>
<accession>A0A8K1JD08</accession>
<evidence type="ECO:0000256" key="4">
    <source>
        <dbReference type="ARBA" id="ARBA00022670"/>
    </source>
</evidence>
<dbReference type="RefSeq" id="YP_010379619.1">
    <property type="nucleotide sequence ID" value="NC_063488.1"/>
</dbReference>
<comment type="function">
    <text evidence="8 9">Cleaves peptides in various proteins in a process that requires ATP hydrolysis. Has a chymotrypsin-like activity. Plays a major role in the degradation of misfolded proteins.</text>
</comment>
<dbReference type="InterPro" id="IPR029045">
    <property type="entry name" value="ClpP/crotonase-like_dom_sf"/>
</dbReference>
<dbReference type="Pfam" id="PF00574">
    <property type="entry name" value="CLP_protease"/>
    <property type="match status" value="1"/>
</dbReference>
<proteinExistence type="inferred from homology"/>
<dbReference type="GO" id="GO:0004252">
    <property type="term" value="F:serine-type endopeptidase activity"/>
    <property type="evidence" value="ECO:0007669"/>
    <property type="project" value="UniProtKB-UniRule"/>
</dbReference>
<evidence type="ECO:0000256" key="7">
    <source>
        <dbReference type="ARBA" id="ARBA00034021"/>
    </source>
</evidence>
<feature type="active site" evidence="10">
    <location>
        <position position="101"/>
    </location>
</feature>
<evidence type="ECO:0000313" key="14">
    <source>
        <dbReference type="EMBL" id="UCS40684.1"/>
    </source>
</evidence>
<feature type="active site" evidence="9 11">
    <location>
        <position position="126"/>
    </location>
</feature>
<dbReference type="PROSITE" id="PS00382">
    <property type="entry name" value="CLP_PROTEASE_HIS"/>
    <property type="match status" value="1"/>
</dbReference>
<organism evidence="14">
    <name type="scientific">Astragalus neglectus</name>
    <dbReference type="NCBI Taxonomy" id="90195"/>
    <lineage>
        <taxon>Eukaryota</taxon>
        <taxon>Viridiplantae</taxon>
        <taxon>Streptophyta</taxon>
        <taxon>Embryophyta</taxon>
        <taxon>Tracheophyta</taxon>
        <taxon>Spermatophyta</taxon>
        <taxon>Magnoliopsida</taxon>
        <taxon>eudicotyledons</taxon>
        <taxon>Gunneridae</taxon>
        <taxon>Pentapetalae</taxon>
        <taxon>rosids</taxon>
        <taxon>fabids</taxon>
        <taxon>Fabales</taxon>
        <taxon>Fabaceae</taxon>
        <taxon>Papilionoideae</taxon>
        <taxon>50 kb inversion clade</taxon>
        <taxon>NPAAA clade</taxon>
        <taxon>Hologalegina</taxon>
        <taxon>IRL clade</taxon>
        <taxon>Galegeae</taxon>
        <taxon>Astragalus</taxon>
    </lineage>
</organism>